<proteinExistence type="predicted"/>
<dbReference type="EMBL" id="JAXCGZ010017251">
    <property type="protein sequence ID" value="KAK7068429.1"/>
    <property type="molecule type" value="Genomic_DNA"/>
</dbReference>
<feature type="non-terminal residue" evidence="1">
    <location>
        <position position="107"/>
    </location>
</feature>
<keyword evidence="2" id="KW-1185">Reference proteome</keyword>
<name>A0AAN8WW36_HALRR</name>
<evidence type="ECO:0000313" key="2">
    <source>
        <dbReference type="Proteomes" id="UP001381693"/>
    </source>
</evidence>
<sequence>MDGDPFLKQGESLDETTLFNDLSGMTVVNLLKDLLPTIASNKYLNKVDSSNSANIIEEAGLLNFINRNESEFAILPCTPKHPPDPEMLSRGISYSCRSTIVLGLDPG</sequence>
<organism evidence="1 2">
    <name type="scientific">Halocaridina rubra</name>
    <name type="common">Hawaiian red shrimp</name>
    <dbReference type="NCBI Taxonomy" id="373956"/>
    <lineage>
        <taxon>Eukaryota</taxon>
        <taxon>Metazoa</taxon>
        <taxon>Ecdysozoa</taxon>
        <taxon>Arthropoda</taxon>
        <taxon>Crustacea</taxon>
        <taxon>Multicrustacea</taxon>
        <taxon>Malacostraca</taxon>
        <taxon>Eumalacostraca</taxon>
        <taxon>Eucarida</taxon>
        <taxon>Decapoda</taxon>
        <taxon>Pleocyemata</taxon>
        <taxon>Caridea</taxon>
        <taxon>Atyoidea</taxon>
        <taxon>Atyidae</taxon>
        <taxon>Halocaridina</taxon>
    </lineage>
</organism>
<dbReference type="Proteomes" id="UP001381693">
    <property type="component" value="Unassembled WGS sequence"/>
</dbReference>
<comment type="caution">
    <text evidence="1">The sequence shown here is derived from an EMBL/GenBank/DDBJ whole genome shotgun (WGS) entry which is preliminary data.</text>
</comment>
<protein>
    <submittedName>
        <fullName evidence="1">Uncharacterized protein</fullName>
    </submittedName>
</protein>
<gene>
    <name evidence="1" type="ORF">SK128_006338</name>
</gene>
<evidence type="ECO:0000313" key="1">
    <source>
        <dbReference type="EMBL" id="KAK7068429.1"/>
    </source>
</evidence>
<accession>A0AAN8WW36</accession>
<reference evidence="1 2" key="1">
    <citation type="submission" date="2023-11" db="EMBL/GenBank/DDBJ databases">
        <title>Halocaridina rubra genome assembly.</title>
        <authorList>
            <person name="Smith C."/>
        </authorList>
    </citation>
    <scope>NUCLEOTIDE SEQUENCE [LARGE SCALE GENOMIC DNA]</scope>
    <source>
        <strain evidence="1">EP-1</strain>
        <tissue evidence="1">Whole</tissue>
    </source>
</reference>
<dbReference type="AlphaFoldDB" id="A0AAN8WW36"/>